<reference evidence="1 2" key="1">
    <citation type="journal article" date="2021" name="Elife">
        <title>Chloroplast acquisition without the gene transfer in kleptoplastic sea slugs, Plakobranchus ocellatus.</title>
        <authorList>
            <person name="Maeda T."/>
            <person name="Takahashi S."/>
            <person name="Yoshida T."/>
            <person name="Shimamura S."/>
            <person name="Takaki Y."/>
            <person name="Nagai Y."/>
            <person name="Toyoda A."/>
            <person name="Suzuki Y."/>
            <person name="Arimoto A."/>
            <person name="Ishii H."/>
            <person name="Satoh N."/>
            <person name="Nishiyama T."/>
            <person name="Hasebe M."/>
            <person name="Maruyama T."/>
            <person name="Minagawa J."/>
            <person name="Obokata J."/>
            <person name="Shigenobu S."/>
        </authorList>
    </citation>
    <scope>NUCLEOTIDE SEQUENCE [LARGE SCALE GENOMIC DNA]</scope>
</reference>
<evidence type="ECO:0008006" key="3">
    <source>
        <dbReference type="Google" id="ProtNLM"/>
    </source>
</evidence>
<evidence type="ECO:0000313" key="2">
    <source>
        <dbReference type="Proteomes" id="UP000735302"/>
    </source>
</evidence>
<proteinExistence type="predicted"/>
<dbReference type="Proteomes" id="UP000735302">
    <property type="component" value="Unassembled WGS sequence"/>
</dbReference>
<dbReference type="AlphaFoldDB" id="A0AAV4CGR0"/>
<name>A0AAV4CGR0_9GAST</name>
<gene>
    <name evidence="1" type="ORF">PoB_005747000</name>
</gene>
<organism evidence="1 2">
    <name type="scientific">Plakobranchus ocellatus</name>
    <dbReference type="NCBI Taxonomy" id="259542"/>
    <lineage>
        <taxon>Eukaryota</taxon>
        <taxon>Metazoa</taxon>
        <taxon>Spiralia</taxon>
        <taxon>Lophotrochozoa</taxon>
        <taxon>Mollusca</taxon>
        <taxon>Gastropoda</taxon>
        <taxon>Heterobranchia</taxon>
        <taxon>Euthyneura</taxon>
        <taxon>Panpulmonata</taxon>
        <taxon>Sacoglossa</taxon>
        <taxon>Placobranchoidea</taxon>
        <taxon>Plakobranchidae</taxon>
        <taxon>Plakobranchus</taxon>
    </lineage>
</organism>
<comment type="caution">
    <text evidence="1">The sequence shown here is derived from an EMBL/GenBank/DDBJ whole genome shotgun (WGS) entry which is preliminary data.</text>
</comment>
<dbReference type="EMBL" id="BLXT01006309">
    <property type="protein sequence ID" value="GFO30965.1"/>
    <property type="molecule type" value="Genomic_DNA"/>
</dbReference>
<protein>
    <recommendedName>
        <fullName evidence="3">Secreted protein</fullName>
    </recommendedName>
</protein>
<accession>A0AAV4CGR0</accession>
<evidence type="ECO:0000313" key="1">
    <source>
        <dbReference type="EMBL" id="GFO30965.1"/>
    </source>
</evidence>
<sequence>MCFGLLSFRSLFLAIPSFCSTSLSLLVLFGISQFCPEALDQDSGHGLPHPVEDARWDLLLLVIFTGSGCDFDRKTLAYGDTIPVTQDLQGPVAKLTRRLRDKQTALNVSNDCARRTTQ</sequence>
<keyword evidence="2" id="KW-1185">Reference proteome</keyword>